<dbReference type="Pfam" id="PF00534">
    <property type="entry name" value="Glycos_transf_1"/>
    <property type="match status" value="1"/>
</dbReference>
<dbReference type="InterPro" id="IPR028098">
    <property type="entry name" value="Glyco_trans_4-like_N"/>
</dbReference>
<protein>
    <submittedName>
        <fullName evidence="3">O-antigen biosynthesis glycosyltransferase WbnH</fullName>
    </submittedName>
</protein>
<dbReference type="Gene3D" id="3.40.50.2000">
    <property type="entry name" value="Glycogen Phosphorylase B"/>
    <property type="match status" value="2"/>
</dbReference>
<accession>A0A7V8FJP6</accession>
<feature type="domain" description="Glycosyl transferase family 1" evidence="1">
    <location>
        <begin position="191"/>
        <end position="352"/>
    </location>
</feature>
<dbReference type="Pfam" id="PF13439">
    <property type="entry name" value="Glyco_transf_4"/>
    <property type="match status" value="1"/>
</dbReference>
<dbReference type="PANTHER" id="PTHR45947">
    <property type="entry name" value="SULFOQUINOVOSYL TRANSFERASE SQD2"/>
    <property type="match status" value="1"/>
</dbReference>
<dbReference type="EMBL" id="WNDS01000001">
    <property type="protein sequence ID" value="KAF1017375.1"/>
    <property type="molecule type" value="Genomic_DNA"/>
</dbReference>
<dbReference type="AlphaFoldDB" id="A0A7V8FJP6"/>
<evidence type="ECO:0000259" key="2">
    <source>
        <dbReference type="Pfam" id="PF13439"/>
    </source>
</evidence>
<gene>
    <name evidence="3" type="primary">wbnH</name>
    <name evidence="3" type="ORF">GAK31_00640</name>
</gene>
<keyword evidence="3" id="KW-0808">Transferase</keyword>
<feature type="domain" description="Glycosyltransferase subfamily 4-like N-terminal" evidence="2">
    <location>
        <begin position="12"/>
        <end position="179"/>
    </location>
</feature>
<evidence type="ECO:0000313" key="3">
    <source>
        <dbReference type="EMBL" id="KAF1017375.1"/>
    </source>
</evidence>
<dbReference type="PANTHER" id="PTHR45947:SF3">
    <property type="entry name" value="SULFOQUINOVOSYL TRANSFERASE SQD2"/>
    <property type="match status" value="1"/>
</dbReference>
<dbReference type="InterPro" id="IPR050194">
    <property type="entry name" value="Glycosyltransferase_grp1"/>
</dbReference>
<organism evidence="3 4">
    <name type="scientific">Stenotrophomonas maltophilia</name>
    <name type="common">Pseudomonas maltophilia</name>
    <name type="synonym">Xanthomonas maltophilia</name>
    <dbReference type="NCBI Taxonomy" id="40324"/>
    <lineage>
        <taxon>Bacteria</taxon>
        <taxon>Pseudomonadati</taxon>
        <taxon>Pseudomonadota</taxon>
        <taxon>Gammaproteobacteria</taxon>
        <taxon>Lysobacterales</taxon>
        <taxon>Lysobacteraceae</taxon>
        <taxon>Stenotrophomonas</taxon>
        <taxon>Stenotrophomonas maltophilia group</taxon>
    </lineage>
</organism>
<dbReference type="SUPFAM" id="SSF53756">
    <property type="entry name" value="UDP-Glycosyltransferase/glycogen phosphorylase"/>
    <property type="match status" value="1"/>
</dbReference>
<evidence type="ECO:0000259" key="1">
    <source>
        <dbReference type="Pfam" id="PF00534"/>
    </source>
</evidence>
<evidence type="ECO:0000313" key="4">
    <source>
        <dbReference type="Proteomes" id="UP000487117"/>
    </source>
</evidence>
<comment type="caution">
    <text evidence="3">The sequence shown here is derived from an EMBL/GenBank/DDBJ whole genome shotgun (WGS) entry which is preliminary data.</text>
</comment>
<dbReference type="InterPro" id="IPR001296">
    <property type="entry name" value="Glyco_trans_1"/>
</dbReference>
<sequence>MRTIMHVTQCLGGVETYLRSFHVHGAFSAYGRRILVTPEESALSDEWRAAGGEVVILKMARSIHPWSDSLALVALMKLIGKERPEVLHLHSSKAGALGWIAARLCRIAGHATRVVYTPHAYYYLGANGTKRSLFLWIERRSAGLTDMLMATSASEAKRSVEEVGYRLGKFKVVANGVEVGDDLPTRLQDADGQCEVIFVGRICFQKNIDMLARVIVHFSPVGRVSFRIIGVGHYPADGELLERMFEAHGVDCSIVEVIPWLPREAVLVCFESSDLCVVTSRYESFGYVAAEAAAAGLPVVATDVDGLRDIVLDGRTGFLAGAEDVPGFVNRIRVLLADRELGKRMGVEGRQRIRDCFAVERNAQLMSSVYSGT</sequence>
<reference evidence="4" key="1">
    <citation type="journal article" date="2020" name="MBio">
        <title>Horizontal gene transfer to a defensive symbiont with a reduced genome amongst a multipartite beetle microbiome.</title>
        <authorList>
            <person name="Waterworth S.C."/>
            <person name="Florez L.V."/>
            <person name="Rees E.R."/>
            <person name="Hertweck C."/>
            <person name="Kaltenpoth M."/>
            <person name="Kwan J.C."/>
        </authorList>
    </citation>
    <scope>NUCLEOTIDE SEQUENCE [LARGE SCALE GENOMIC DNA]</scope>
</reference>
<proteinExistence type="predicted"/>
<dbReference type="GO" id="GO:0016757">
    <property type="term" value="F:glycosyltransferase activity"/>
    <property type="evidence" value="ECO:0007669"/>
    <property type="project" value="InterPro"/>
</dbReference>
<dbReference type="Proteomes" id="UP000487117">
    <property type="component" value="Unassembled WGS sequence"/>
</dbReference>
<name>A0A7V8FJP6_STEMA</name>